<dbReference type="GO" id="GO:0005507">
    <property type="term" value="F:copper ion binding"/>
    <property type="evidence" value="ECO:0007669"/>
    <property type="project" value="InterPro"/>
</dbReference>
<dbReference type="Proteomes" id="UP000245539">
    <property type="component" value="Unassembled WGS sequence"/>
</dbReference>
<evidence type="ECO:0000313" key="7">
    <source>
        <dbReference type="EMBL" id="PWQ92406.1"/>
    </source>
</evidence>
<dbReference type="GO" id="GO:0016491">
    <property type="term" value="F:oxidoreductase activity"/>
    <property type="evidence" value="ECO:0007669"/>
    <property type="project" value="UniProtKB-KW"/>
</dbReference>
<proteinExistence type="predicted"/>
<dbReference type="Pfam" id="PF00394">
    <property type="entry name" value="Cu-oxidase"/>
    <property type="match status" value="1"/>
</dbReference>
<dbReference type="InterPro" id="IPR011706">
    <property type="entry name" value="Cu-oxidase_C"/>
</dbReference>
<dbReference type="CDD" id="cd13848">
    <property type="entry name" value="CuRO_1_CopA"/>
    <property type="match status" value="1"/>
</dbReference>
<dbReference type="PROSITE" id="PS51318">
    <property type="entry name" value="TAT"/>
    <property type="match status" value="1"/>
</dbReference>
<keyword evidence="1" id="KW-0479">Metal-binding</keyword>
<dbReference type="Pfam" id="PF07731">
    <property type="entry name" value="Cu-oxidase_2"/>
    <property type="match status" value="1"/>
</dbReference>
<protein>
    <submittedName>
        <fullName evidence="7">Copper resistance system multicopper oxidase</fullName>
    </submittedName>
</protein>
<evidence type="ECO:0000256" key="3">
    <source>
        <dbReference type="ARBA" id="ARBA00023008"/>
    </source>
</evidence>
<feature type="domain" description="Plastocyanin-like" evidence="4">
    <location>
        <begin position="230"/>
        <end position="351"/>
    </location>
</feature>
<dbReference type="AlphaFoldDB" id="A0A317C180"/>
<comment type="caution">
    <text evidence="7">The sequence shown here is derived from an EMBL/GenBank/DDBJ whole genome shotgun (WGS) entry which is preliminary data.</text>
</comment>
<dbReference type="InterPro" id="IPR045087">
    <property type="entry name" value="Cu-oxidase_fam"/>
</dbReference>
<dbReference type="EMBL" id="QGKM01000092">
    <property type="protein sequence ID" value="PWQ92406.1"/>
    <property type="molecule type" value="Genomic_DNA"/>
</dbReference>
<dbReference type="CDD" id="cd13874">
    <property type="entry name" value="CuRO_2_CopA"/>
    <property type="match status" value="1"/>
</dbReference>
<dbReference type="OrthoDB" id="9757546at2"/>
<sequence length="578" mass="64426">MKYHSSDDRVVDPTRRQFVQGLTASAFMAGLAPSGLLAATATSHQPVLSGNTFDLTLGETVVNLTGKRRMATTINDSLPGPTLRMREGEEITIRVTNKMSVTSSIHWHGLILPANMDGVPGLSFAGIKPGETFTYQFKAVQSGTYWYHSHSGYQEQTGLYGSIVIESREADVVAYDRDYVVLLSDWSDEKPEQIYAKLKKLSHYYSTKERTLRDLAKEAASKGFKKAVDDREMWNQMRMSDRDISDVTGWTYTFLTNGKTPSEGWTGTFKPGEKIRLRFINAAAMTFFDIRIPGLKMQVVATDGQDIQPVSNIDEFRIGVAETYDVIVEPNAGAYTVFAQAIDRSGYARGTLTSNPAQQATIPTMDPMPILTHTDMGMSMGDMDGMDHSSMGGMNHDMASMDHGAMESSGGVQVKLGPQVDMVAMDPQVRLDDPGVGLRNNGRKVLTYADIKNRFPTIDNRPPSREIELHLTGNMSRYMWSFNGVKYADSKPIGLRFGERVRFTLINDTMMNHPVHLHGMWSELETGDNNFLPRKHTIVVQPGAKISYLVTADAKGQWAYHCHLIYHMDGMFRRVIVA</sequence>
<evidence type="ECO:0000259" key="6">
    <source>
        <dbReference type="Pfam" id="PF07732"/>
    </source>
</evidence>
<reference evidence="7 8" key="1">
    <citation type="submission" date="2018-05" db="EMBL/GenBank/DDBJ databases">
        <title>Leucothrix arctica sp. nov., isolated from Arctic seawater.</title>
        <authorList>
            <person name="Choi A."/>
            <person name="Baek K."/>
        </authorList>
    </citation>
    <scope>NUCLEOTIDE SEQUENCE [LARGE SCALE GENOMIC DNA]</scope>
    <source>
        <strain evidence="7 8">JCM 18388</strain>
    </source>
</reference>
<dbReference type="InterPro" id="IPR011707">
    <property type="entry name" value="Cu-oxidase-like_N"/>
</dbReference>
<keyword evidence="8" id="KW-1185">Reference proteome</keyword>
<organism evidence="7 8">
    <name type="scientific">Leucothrix pacifica</name>
    <dbReference type="NCBI Taxonomy" id="1247513"/>
    <lineage>
        <taxon>Bacteria</taxon>
        <taxon>Pseudomonadati</taxon>
        <taxon>Pseudomonadota</taxon>
        <taxon>Gammaproteobacteria</taxon>
        <taxon>Thiotrichales</taxon>
        <taxon>Thiotrichaceae</taxon>
        <taxon>Leucothrix</taxon>
    </lineage>
</organism>
<evidence type="ECO:0000256" key="2">
    <source>
        <dbReference type="ARBA" id="ARBA00023002"/>
    </source>
</evidence>
<dbReference type="InterPro" id="IPR034282">
    <property type="entry name" value="CuRO_2_CopA"/>
</dbReference>
<dbReference type="Pfam" id="PF07732">
    <property type="entry name" value="Cu-oxidase_3"/>
    <property type="match status" value="1"/>
</dbReference>
<keyword evidence="2" id="KW-0560">Oxidoreductase</keyword>
<dbReference type="NCBIfam" id="TIGR01480">
    <property type="entry name" value="copper_res_A"/>
    <property type="match status" value="1"/>
</dbReference>
<dbReference type="PANTHER" id="PTHR11709">
    <property type="entry name" value="MULTI-COPPER OXIDASE"/>
    <property type="match status" value="1"/>
</dbReference>
<dbReference type="InterPro" id="IPR001117">
    <property type="entry name" value="Cu-oxidase_2nd"/>
</dbReference>
<dbReference type="PANTHER" id="PTHR11709:SF394">
    <property type="entry name" value="FI03373P-RELATED"/>
    <property type="match status" value="1"/>
</dbReference>
<evidence type="ECO:0000313" key="8">
    <source>
        <dbReference type="Proteomes" id="UP000245539"/>
    </source>
</evidence>
<dbReference type="SUPFAM" id="SSF49503">
    <property type="entry name" value="Cupredoxins"/>
    <property type="match status" value="3"/>
</dbReference>
<evidence type="ECO:0000259" key="5">
    <source>
        <dbReference type="Pfam" id="PF07731"/>
    </source>
</evidence>
<dbReference type="InterPro" id="IPR006311">
    <property type="entry name" value="TAT_signal"/>
</dbReference>
<dbReference type="InterPro" id="IPR034284">
    <property type="entry name" value="CuRO_1_CopA"/>
</dbReference>
<dbReference type="RefSeq" id="WP_109839692.1">
    <property type="nucleotide sequence ID" value="NZ_QGKM01000092.1"/>
</dbReference>
<dbReference type="Gene3D" id="2.60.40.420">
    <property type="entry name" value="Cupredoxins - blue copper proteins"/>
    <property type="match status" value="3"/>
</dbReference>
<dbReference type="InterPro" id="IPR034279">
    <property type="entry name" value="CuRO_3_CopA"/>
</dbReference>
<evidence type="ECO:0000259" key="4">
    <source>
        <dbReference type="Pfam" id="PF00394"/>
    </source>
</evidence>
<dbReference type="InterPro" id="IPR006376">
    <property type="entry name" value="Cu-R_CopA"/>
</dbReference>
<keyword evidence="3" id="KW-0186">Copper</keyword>
<feature type="domain" description="Plastocyanin-like" evidence="6">
    <location>
        <begin position="61"/>
        <end position="169"/>
    </location>
</feature>
<feature type="domain" description="Plastocyanin-like" evidence="5">
    <location>
        <begin position="461"/>
        <end position="577"/>
    </location>
</feature>
<name>A0A317C180_9GAMM</name>
<dbReference type="GO" id="GO:0042597">
    <property type="term" value="C:periplasmic space"/>
    <property type="evidence" value="ECO:0007669"/>
    <property type="project" value="InterPro"/>
</dbReference>
<evidence type="ECO:0000256" key="1">
    <source>
        <dbReference type="ARBA" id="ARBA00022723"/>
    </source>
</evidence>
<dbReference type="InterPro" id="IPR033138">
    <property type="entry name" value="Cu_oxidase_CS"/>
</dbReference>
<gene>
    <name evidence="7" type="ORF">DKW60_21350</name>
</gene>
<accession>A0A317C180</accession>
<dbReference type="CDD" id="cd13896">
    <property type="entry name" value="CuRO_3_CopA"/>
    <property type="match status" value="1"/>
</dbReference>
<dbReference type="PROSITE" id="PS00079">
    <property type="entry name" value="MULTICOPPER_OXIDASE1"/>
    <property type="match status" value="1"/>
</dbReference>
<dbReference type="InterPro" id="IPR008972">
    <property type="entry name" value="Cupredoxin"/>
</dbReference>